<feature type="transmembrane region" description="Helical" evidence="11">
    <location>
        <begin position="100"/>
        <end position="118"/>
    </location>
</feature>
<evidence type="ECO:0000256" key="10">
    <source>
        <dbReference type="ARBA" id="ARBA00030803"/>
    </source>
</evidence>
<evidence type="ECO:0000256" key="1">
    <source>
        <dbReference type="ARBA" id="ARBA00004167"/>
    </source>
</evidence>
<evidence type="ECO:0000256" key="6">
    <source>
        <dbReference type="ARBA" id="ARBA00023015"/>
    </source>
</evidence>
<reference evidence="14" key="1">
    <citation type="submission" date="2020-11" db="EMBL/GenBank/DDBJ databases">
        <title>Nocardioides sp. CBS4Y-1, whole genome shotgun sequence.</title>
        <authorList>
            <person name="Tuo L."/>
        </authorList>
    </citation>
    <scope>NUCLEOTIDE SEQUENCE</scope>
    <source>
        <strain evidence="14">CBS4Y-1</strain>
    </source>
</reference>
<dbReference type="InterPro" id="IPR051474">
    <property type="entry name" value="Anti-sigma-K/W_factor"/>
</dbReference>
<accession>A0A930Y6P1</accession>
<dbReference type="Proteomes" id="UP000656804">
    <property type="component" value="Unassembled WGS sequence"/>
</dbReference>
<evidence type="ECO:0000259" key="13">
    <source>
        <dbReference type="Pfam" id="PF13490"/>
    </source>
</evidence>
<comment type="subcellular location">
    <subcellularLocation>
        <location evidence="2">Cell membrane</location>
    </subcellularLocation>
    <subcellularLocation>
        <location evidence="1">Membrane</location>
        <topology evidence="1">Single-pass membrane protein</topology>
    </subcellularLocation>
</comment>
<dbReference type="PANTHER" id="PTHR37461">
    <property type="entry name" value="ANTI-SIGMA-K FACTOR RSKA"/>
    <property type="match status" value="1"/>
</dbReference>
<comment type="caution">
    <text evidence="14">The sequence shown here is derived from an EMBL/GenBank/DDBJ whole genome shotgun (WGS) entry which is preliminary data.</text>
</comment>
<evidence type="ECO:0000256" key="11">
    <source>
        <dbReference type="SAM" id="Phobius"/>
    </source>
</evidence>
<dbReference type="EMBL" id="JADIVZ010000002">
    <property type="protein sequence ID" value="MBF4161151.1"/>
    <property type="molecule type" value="Genomic_DNA"/>
</dbReference>
<dbReference type="PANTHER" id="PTHR37461:SF1">
    <property type="entry name" value="ANTI-SIGMA-K FACTOR RSKA"/>
    <property type="match status" value="1"/>
</dbReference>
<keyword evidence="8" id="KW-0804">Transcription</keyword>
<dbReference type="InterPro" id="IPR027383">
    <property type="entry name" value="Znf_put"/>
</dbReference>
<sequence length="246" mass="25433">MNARSGWSERDLHALTGAYAVDALDDDERELFEQHLSECADCRAETAELAATATVLADLSATVPPASLRDRVLADAAAVRPLPPLVTSLAEARRRRAPRLVAAAAAVVLLAAAGAVGYETVRDRTGCPADLGAGECRVFSASDAQTVTTRLDNGATATVVRSHTLGRAYIVTSDMPDPGKDKVFELWLRKDGQLTGAGLMPSGPDNIVLLSGDAAGADAVGITVEQAGGATTPNLSSAVLIDLDEA</sequence>
<protein>
    <recommendedName>
        <fullName evidence="10">Regulator of SigK</fullName>
    </recommendedName>
    <alternativeName>
        <fullName evidence="9">Sigma-K anti-sigma factor RskA</fullName>
    </alternativeName>
</protein>
<evidence type="ECO:0000256" key="5">
    <source>
        <dbReference type="ARBA" id="ARBA00022989"/>
    </source>
</evidence>
<keyword evidence="15" id="KW-1185">Reference proteome</keyword>
<keyword evidence="4 11" id="KW-0812">Transmembrane</keyword>
<dbReference type="Pfam" id="PF10099">
    <property type="entry name" value="RskA_C"/>
    <property type="match status" value="1"/>
</dbReference>
<keyword evidence="5 11" id="KW-1133">Transmembrane helix</keyword>
<dbReference type="GO" id="GO:0016989">
    <property type="term" value="F:sigma factor antagonist activity"/>
    <property type="evidence" value="ECO:0007669"/>
    <property type="project" value="TreeGrafter"/>
</dbReference>
<evidence type="ECO:0000256" key="8">
    <source>
        <dbReference type="ARBA" id="ARBA00023163"/>
    </source>
</evidence>
<evidence type="ECO:0000256" key="3">
    <source>
        <dbReference type="ARBA" id="ARBA00022475"/>
    </source>
</evidence>
<keyword evidence="6" id="KW-0805">Transcription regulation</keyword>
<dbReference type="Pfam" id="PF13490">
    <property type="entry name" value="zf-HC2"/>
    <property type="match status" value="1"/>
</dbReference>
<evidence type="ECO:0000256" key="2">
    <source>
        <dbReference type="ARBA" id="ARBA00004236"/>
    </source>
</evidence>
<dbReference type="RefSeq" id="WP_194502407.1">
    <property type="nucleotide sequence ID" value="NZ_JADIVZ010000002.1"/>
</dbReference>
<keyword evidence="7 11" id="KW-0472">Membrane</keyword>
<dbReference type="Gene3D" id="1.10.10.1320">
    <property type="entry name" value="Anti-sigma factor, zinc-finger domain"/>
    <property type="match status" value="1"/>
</dbReference>
<feature type="domain" description="Anti-sigma K factor RskA C-terminal" evidence="12">
    <location>
        <begin position="101"/>
        <end position="234"/>
    </location>
</feature>
<evidence type="ECO:0000256" key="9">
    <source>
        <dbReference type="ARBA" id="ARBA00029829"/>
    </source>
</evidence>
<keyword evidence="3" id="KW-1003">Cell membrane</keyword>
<proteinExistence type="predicted"/>
<dbReference type="AlphaFoldDB" id="A0A930Y6P1"/>
<evidence type="ECO:0000256" key="7">
    <source>
        <dbReference type="ARBA" id="ARBA00023136"/>
    </source>
</evidence>
<dbReference type="GO" id="GO:0005886">
    <property type="term" value="C:plasma membrane"/>
    <property type="evidence" value="ECO:0007669"/>
    <property type="project" value="UniProtKB-SubCell"/>
</dbReference>
<evidence type="ECO:0000256" key="4">
    <source>
        <dbReference type="ARBA" id="ARBA00022692"/>
    </source>
</evidence>
<feature type="domain" description="Putative zinc-finger" evidence="13">
    <location>
        <begin position="10"/>
        <end position="43"/>
    </location>
</feature>
<organism evidence="14 15">
    <name type="scientific">Nocardioides acrostichi</name>
    <dbReference type="NCBI Taxonomy" id="2784339"/>
    <lineage>
        <taxon>Bacteria</taxon>
        <taxon>Bacillati</taxon>
        <taxon>Actinomycetota</taxon>
        <taxon>Actinomycetes</taxon>
        <taxon>Propionibacteriales</taxon>
        <taxon>Nocardioidaceae</taxon>
        <taxon>Nocardioides</taxon>
    </lineage>
</organism>
<evidence type="ECO:0000313" key="14">
    <source>
        <dbReference type="EMBL" id="MBF4161151.1"/>
    </source>
</evidence>
<dbReference type="InterPro" id="IPR041916">
    <property type="entry name" value="Anti_sigma_zinc_sf"/>
</dbReference>
<gene>
    <name evidence="14" type="ORF">ISG29_05565</name>
</gene>
<evidence type="ECO:0000259" key="12">
    <source>
        <dbReference type="Pfam" id="PF10099"/>
    </source>
</evidence>
<dbReference type="GO" id="GO:0006417">
    <property type="term" value="P:regulation of translation"/>
    <property type="evidence" value="ECO:0007669"/>
    <property type="project" value="TreeGrafter"/>
</dbReference>
<evidence type="ECO:0000313" key="15">
    <source>
        <dbReference type="Proteomes" id="UP000656804"/>
    </source>
</evidence>
<name>A0A930Y6P1_9ACTN</name>
<dbReference type="InterPro" id="IPR018764">
    <property type="entry name" value="RskA_C"/>
</dbReference>